<evidence type="ECO:0000256" key="5">
    <source>
        <dbReference type="SAM" id="Phobius"/>
    </source>
</evidence>
<dbReference type="SUPFAM" id="SSF103473">
    <property type="entry name" value="MFS general substrate transporter"/>
    <property type="match status" value="1"/>
</dbReference>
<sequence length="262" mass="29219">MGNFLQYNHLASISEVISVVLGIILFFVPESPRWLISVRRRKEAVNSLCWLQACHKKSPTQNILLETQESILIASTLMFFRDACGGNMFSFFAIQTFDKTGSAFNSHVSGVIIGIAQLLGILVTMYYVDKLGRRRLLIASFIIMSLALTIVGLFQHFKPEMNNWTYTVTSEIILTNVIGSISGLGYAIGRATAFMFTRSYQDIIDGIGLANTFWVFAVLSAAGGICTFFLVPETAVRQLENIHQEGFCNDTGTKENYELRNP</sequence>
<keyword evidence="4 5" id="KW-0472">Membrane</keyword>
<comment type="subcellular location">
    <subcellularLocation>
        <location evidence="1">Membrane</location>
        <topology evidence="1">Multi-pass membrane protein</topology>
    </subcellularLocation>
</comment>
<evidence type="ECO:0000256" key="1">
    <source>
        <dbReference type="ARBA" id="ARBA00004141"/>
    </source>
</evidence>
<feature type="transmembrane region" description="Helical" evidence="5">
    <location>
        <begin position="177"/>
        <end position="196"/>
    </location>
</feature>
<evidence type="ECO:0000256" key="2">
    <source>
        <dbReference type="ARBA" id="ARBA00022692"/>
    </source>
</evidence>
<reference evidence="7 8" key="1">
    <citation type="submission" date="2024-08" db="EMBL/GenBank/DDBJ databases">
        <authorList>
            <person name="Cucini C."/>
            <person name="Frati F."/>
        </authorList>
    </citation>
    <scope>NUCLEOTIDE SEQUENCE [LARGE SCALE GENOMIC DNA]</scope>
</reference>
<dbReference type="InterPro" id="IPR005829">
    <property type="entry name" value="Sugar_transporter_CS"/>
</dbReference>
<dbReference type="InterPro" id="IPR020846">
    <property type="entry name" value="MFS_dom"/>
</dbReference>
<dbReference type="PANTHER" id="PTHR48021:SF1">
    <property type="entry name" value="GH07001P-RELATED"/>
    <property type="match status" value="1"/>
</dbReference>
<feature type="transmembrane region" description="Helical" evidence="5">
    <location>
        <begin position="108"/>
        <end position="128"/>
    </location>
</feature>
<feature type="transmembrane region" description="Helical" evidence="5">
    <location>
        <begin position="208"/>
        <end position="231"/>
    </location>
</feature>
<evidence type="ECO:0000313" key="8">
    <source>
        <dbReference type="Proteomes" id="UP001642540"/>
    </source>
</evidence>
<organism evidence="7 8">
    <name type="scientific">Orchesella dallaii</name>
    <dbReference type="NCBI Taxonomy" id="48710"/>
    <lineage>
        <taxon>Eukaryota</taxon>
        <taxon>Metazoa</taxon>
        <taxon>Ecdysozoa</taxon>
        <taxon>Arthropoda</taxon>
        <taxon>Hexapoda</taxon>
        <taxon>Collembola</taxon>
        <taxon>Entomobryomorpha</taxon>
        <taxon>Entomobryoidea</taxon>
        <taxon>Orchesellidae</taxon>
        <taxon>Orchesellinae</taxon>
        <taxon>Orchesella</taxon>
    </lineage>
</organism>
<dbReference type="InterPro" id="IPR005828">
    <property type="entry name" value="MFS_sugar_transport-like"/>
</dbReference>
<comment type="caution">
    <text evidence="7">The sequence shown here is derived from an EMBL/GenBank/DDBJ whole genome shotgun (WGS) entry which is preliminary data.</text>
</comment>
<evidence type="ECO:0000259" key="6">
    <source>
        <dbReference type="PROSITE" id="PS50850"/>
    </source>
</evidence>
<gene>
    <name evidence="7" type="ORF">ODALV1_LOCUS23660</name>
</gene>
<keyword evidence="8" id="KW-1185">Reference proteome</keyword>
<name>A0ABP1RLP6_9HEXA</name>
<dbReference type="Pfam" id="PF00083">
    <property type="entry name" value="Sugar_tr"/>
    <property type="match status" value="2"/>
</dbReference>
<keyword evidence="2 5" id="KW-0812">Transmembrane</keyword>
<feature type="domain" description="Major facilitator superfamily (MFS) profile" evidence="6">
    <location>
        <begin position="1"/>
        <end position="262"/>
    </location>
</feature>
<dbReference type="PANTHER" id="PTHR48021">
    <property type="match status" value="1"/>
</dbReference>
<feature type="transmembrane region" description="Helical" evidence="5">
    <location>
        <begin position="135"/>
        <end position="157"/>
    </location>
</feature>
<proteinExistence type="predicted"/>
<accession>A0ABP1RLP6</accession>
<protein>
    <recommendedName>
        <fullName evidence="6">Major facilitator superfamily (MFS) profile domain-containing protein</fullName>
    </recommendedName>
</protein>
<dbReference type="EMBL" id="CAXLJM020000081">
    <property type="protein sequence ID" value="CAL8130292.1"/>
    <property type="molecule type" value="Genomic_DNA"/>
</dbReference>
<dbReference type="InterPro" id="IPR050549">
    <property type="entry name" value="MFS_Trehalose_Transporter"/>
</dbReference>
<keyword evidence="3 5" id="KW-1133">Transmembrane helix</keyword>
<feature type="transmembrane region" description="Helical" evidence="5">
    <location>
        <begin position="7"/>
        <end position="28"/>
    </location>
</feature>
<dbReference type="Proteomes" id="UP001642540">
    <property type="component" value="Unassembled WGS sequence"/>
</dbReference>
<evidence type="ECO:0000256" key="4">
    <source>
        <dbReference type="ARBA" id="ARBA00023136"/>
    </source>
</evidence>
<evidence type="ECO:0000256" key="3">
    <source>
        <dbReference type="ARBA" id="ARBA00022989"/>
    </source>
</evidence>
<dbReference type="PROSITE" id="PS50850">
    <property type="entry name" value="MFS"/>
    <property type="match status" value="1"/>
</dbReference>
<dbReference type="PROSITE" id="PS00216">
    <property type="entry name" value="SUGAR_TRANSPORT_1"/>
    <property type="match status" value="1"/>
</dbReference>
<dbReference type="Gene3D" id="1.20.1250.20">
    <property type="entry name" value="MFS general substrate transporter like domains"/>
    <property type="match status" value="1"/>
</dbReference>
<dbReference type="InterPro" id="IPR036259">
    <property type="entry name" value="MFS_trans_sf"/>
</dbReference>
<evidence type="ECO:0000313" key="7">
    <source>
        <dbReference type="EMBL" id="CAL8130292.1"/>
    </source>
</evidence>